<keyword evidence="3" id="KW-1185">Reference proteome</keyword>
<proteinExistence type="predicted"/>
<evidence type="ECO:0000256" key="1">
    <source>
        <dbReference type="SAM" id="Phobius"/>
    </source>
</evidence>
<keyword evidence="1" id="KW-1133">Transmembrane helix</keyword>
<dbReference type="InterPro" id="IPR025962">
    <property type="entry name" value="SdpI/YhfL"/>
</dbReference>
<dbReference type="RefSeq" id="WP_308864653.1">
    <property type="nucleotide sequence ID" value="NZ_JAVHUL010000023.1"/>
</dbReference>
<gene>
    <name evidence="2" type="ORF">RBU60_09475</name>
</gene>
<feature type="transmembrane region" description="Helical" evidence="1">
    <location>
        <begin position="79"/>
        <end position="100"/>
    </location>
</feature>
<comment type="caution">
    <text evidence="2">The sequence shown here is derived from an EMBL/GenBank/DDBJ whole genome shotgun (WGS) entry which is preliminary data.</text>
</comment>
<dbReference type="EMBL" id="JAVHUL010000023">
    <property type="protein sequence ID" value="MDQ7917805.1"/>
    <property type="molecule type" value="Genomic_DNA"/>
</dbReference>
<dbReference type="Pfam" id="PF13630">
    <property type="entry name" value="SdpI"/>
    <property type="match status" value="1"/>
</dbReference>
<evidence type="ECO:0000313" key="2">
    <source>
        <dbReference type="EMBL" id="MDQ7917805.1"/>
    </source>
</evidence>
<reference evidence="2 3" key="1">
    <citation type="submission" date="2023-08" db="EMBL/GenBank/DDBJ databases">
        <title>Mesonia sp. MT50, isolated from deep-sea sediment of the Mariana Trench.</title>
        <authorList>
            <person name="Fu H."/>
        </authorList>
    </citation>
    <scope>NUCLEOTIDE SEQUENCE [LARGE SCALE GENOMIC DNA]</scope>
    <source>
        <strain evidence="2 3">MT50</strain>
    </source>
</reference>
<keyword evidence="1" id="KW-0472">Membrane</keyword>
<accession>A0ABU1A284</accession>
<keyword evidence="1" id="KW-0812">Transmembrane</keyword>
<evidence type="ECO:0000313" key="3">
    <source>
        <dbReference type="Proteomes" id="UP001230915"/>
    </source>
</evidence>
<sequence length="109" mass="12370">MFIYLDALTGAVFLLVGFLMNRFPPREINSFYGYRSAKSMKSQEAWDFAQAFSSKLMMKSGLFLVASGLLGYYSLDISFFWESTLATSAFILGIGVVFYLTEKELKRIP</sequence>
<dbReference type="Proteomes" id="UP001230915">
    <property type="component" value="Unassembled WGS sequence"/>
</dbReference>
<organism evidence="2 3">
    <name type="scientific">Mesonia profundi</name>
    <dbReference type="NCBI Taxonomy" id="3070998"/>
    <lineage>
        <taxon>Bacteria</taxon>
        <taxon>Pseudomonadati</taxon>
        <taxon>Bacteroidota</taxon>
        <taxon>Flavobacteriia</taxon>
        <taxon>Flavobacteriales</taxon>
        <taxon>Flavobacteriaceae</taxon>
        <taxon>Mesonia</taxon>
    </lineage>
</organism>
<feature type="transmembrane region" description="Helical" evidence="1">
    <location>
        <begin position="6"/>
        <end position="23"/>
    </location>
</feature>
<protein>
    <submittedName>
        <fullName evidence="2">SdpI family protein</fullName>
    </submittedName>
</protein>
<name>A0ABU1A284_9FLAO</name>